<proteinExistence type="predicted"/>
<dbReference type="RefSeq" id="WP_069972927.1">
    <property type="nucleotide sequence ID" value="NZ_JABUKE010000004.1"/>
</dbReference>
<dbReference type="Proteomes" id="UP001520140">
    <property type="component" value="Unassembled WGS sequence"/>
</dbReference>
<keyword evidence="2" id="KW-1185">Reference proteome</keyword>
<organism evidence="1 2">
    <name type="scientific">Rhodococcoides kroppenstedtii</name>
    <dbReference type="NCBI Taxonomy" id="293050"/>
    <lineage>
        <taxon>Bacteria</taxon>
        <taxon>Bacillati</taxon>
        <taxon>Actinomycetota</taxon>
        <taxon>Actinomycetes</taxon>
        <taxon>Mycobacteriales</taxon>
        <taxon>Nocardiaceae</taxon>
        <taxon>Rhodococcoides</taxon>
    </lineage>
</organism>
<sequence length="188" mass="20391">MSLPARSTEPFTPTATDARLAGRAAMYWVSEYSLITVTGAGGSAYVQLQVCPSGARYRSVIENLSPRAARDLRKGYIANFHHPVLYAKALRLAAVRLSELLPVSPITRSVLLAAPAVAATADIAENVVNLWMHEDTRRITDATATTSSVLAAVKWTGTIGPLLYLSRGFLPLWFGAVRDRVPGWLRTP</sequence>
<gene>
    <name evidence="1" type="ORF">HQ605_08095</name>
</gene>
<evidence type="ECO:0000313" key="2">
    <source>
        <dbReference type="Proteomes" id="UP001520140"/>
    </source>
</evidence>
<evidence type="ECO:0000313" key="1">
    <source>
        <dbReference type="EMBL" id="MBY6320778.1"/>
    </source>
</evidence>
<protein>
    <recommendedName>
        <fullName evidence="3">DUF2867 domain-containing protein</fullName>
    </recommendedName>
</protein>
<comment type="caution">
    <text evidence="1">The sequence shown here is derived from an EMBL/GenBank/DDBJ whole genome shotgun (WGS) entry which is preliminary data.</text>
</comment>
<reference evidence="1 2" key="1">
    <citation type="submission" date="2020-06" db="EMBL/GenBank/DDBJ databases">
        <title>Taxonomy, biology and ecology of Rhodococcus bacteria occurring in California pistachio and other woody hosts as revealed by genome sequence analyses.</title>
        <authorList>
            <person name="Gai Y."/>
            <person name="Riely B."/>
        </authorList>
    </citation>
    <scope>NUCLEOTIDE SEQUENCE [LARGE SCALE GENOMIC DNA]</scope>
    <source>
        <strain evidence="1 2">BP-284</strain>
    </source>
</reference>
<dbReference type="EMBL" id="JABUKG010000006">
    <property type="protein sequence ID" value="MBY6320778.1"/>
    <property type="molecule type" value="Genomic_DNA"/>
</dbReference>
<accession>A0ABS7NS02</accession>
<evidence type="ECO:0008006" key="3">
    <source>
        <dbReference type="Google" id="ProtNLM"/>
    </source>
</evidence>
<name>A0ABS7NS02_9NOCA</name>